<dbReference type="AlphaFoldDB" id="A0A975B688"/>
<keyword evidence="4" id="KW-1185">Reference proteome</keyword>
<gene>
    <name evidence="3" type="ORF">dnl_18530</name>
</gene>
<evidence type="ECO:0000313" key="4">
    <source>
        <dbReference type="Proteomes" id="UP000663720"/>
    </source>
</evidence>
<protein>
    <submittedName>
        <fullName evidence="3">DRTGG domain-containing protein</fullName>
    </submittedName>
</protein>
<name>A0A975B688_9BACT</name>
<dbReference type="EMBL" id="CP061799">
    <property type="protein sequence ID" value="QTA79579.1"/>
    <property type="molecule type" value="Genomic_DNA"/>
</dbReference>
<evidence type="ECO:0000259" key="2">
    <source>
        <dbReference type="Pfam" id="PF07085"/>
    </source>
</evidence>
<dbReference type="InterPro" id="IPR028979">
    <property type="entry name" value="Ser_kin/Pase_Hpr-like_N_sf"/>
</dbReference>
<dbReference type="RefSeq" id="WP_207691316.1">
    <property type="nucleotide sequence ID" value="NZ_CP061799.1"/>
</dbReference>
<accession>A0A975B688</accession>
<reference evidence="3" key="1">
    <citation type="journal article" date="2021" name="Microb. Physiol.">
        <title>Proteogenomic Insights into the Physiology of Marine, Sulfate-Reducing, Filamentous Desulfonema limicola and Desulfonema magnum.</title>
        <authorList>
            <person name="Schnaars V."/>
            <person name="Wohlbrand L."/>
            <person name="Scheve S."/>
            <person name="Hinrichs C."/>
            <person name="Reinhardt R."/>
            <person name="Rabus R."/>
        </authorList>
    </citation>
    <scope>NUCLEOTIDE SEQUENCE</scope>
    <source>
        <strain evidence="3">5ac10</strain>
    </source>
</reference>
<dbReference type="Gene3D" id="3.40.1390.20">
    <property type="entry name" value="HprK N-terminal domain-like"/>
    <property type="match status" value="1"/>
</dbReference>
<evidence type="ECO:0000313" key="3">
    <source>
        <dbReference type="EMBL" id="QTA79579.1"/>
    </source>
</evidence>
<proteinExistence type="predicted"/>
<dbReference type="SUPFAM" id="SSF75138">
    <property type="entry name" value="HprK N-terminal domain-like"/>
    <property type="match status" value="1"/>
</dbReference>
<organism evidence="3 4">
    <name type="scientific">Desulfonema limicola</name>
    <dbReference type="NCBI Taxonomy" id="45656"/>
    <lineage>
        <taxon>Bacteria</taxon>
        <taxon>Pseudomonadati</taxon>
        <taxon>Thermodesulfobacteriota</taxon>
        <taxon>Desulfobacteria</taxon>
        <taxon>Desulfobacterales</taxon>
        <taxon>Desulfococcaceae</taxon>
        <taxon>Desulfonema</taxon>
    </lineage>
</organism>
<dbReference type="Pfam" id="PF07085">
    <property type="entry name" value="DRTGG"/>
    <property type="match status" value="1"/>
</dbReference>
<sequence length="117" mass="12540">MKLSEIRDILNAEVLVGDDLLDRTIFGAGGADLMEDILSAVAKGAALLTGLISDQVIRTAKIAEVGAVVFVRGKRPDSNLLDLARSYNLAILLTEYSLFVASGRLYMNGLRGLDGSW</sequence>
<feature type="domain" description="DRTGG" evidence="2">
    <location>
        <begin position="5"/>
        <end position="102"/>
    </location>
</feature>
<evidence type="ECO:0000256" key="1">
    <source>
        <dbReference type="ARBA" id="ARBA00011643"/>
    </source>
</evidence>
<dbReference type="KEGG" id="dli:dnl_18530"/>
<dbReference type="InterPro" id="IPR010766">
    <property type="entry name" value="DRTGG"/>
</dbReference>
<dbReference type="Proteomes" id="UP000663720">
    <property type="component" value="Chromosome"/>
</dbReference>
<comment type="subunit">
    <text evidence="1">Homohexamer.</text>
</comment>